<dbReference type="Gene3D" id="2.160.20.10">
    <property type="entry name" value="Single-stranded right-handed beta-helix, Pectin lyase-like"/>
    <property type="match status" value="1"/>
</dbReference>
<keyword evidence="3" id="KW-1185">Reference proteome</keyword>
<dbReference type="Proteomes" id="UP000002382">
    <property type="component" value="Chromosome"/>
</dbReference>
<dbReference type="SMART" id="SM00710">
    <property type="entry name" value="PbH1"/>
    <property type="match status" value="5"/>
</dbReference>
<keyword evidence="1" id="KW-0472">Membrane</keyword>
<evidence type="ECO:0000313" key="2">
    <source>
        <dbReference type="EMBL" id="ACR80045.1"/>
    </source>
</evidence>
<reference evidence="2 3" key="2">
    <citation type="journal article" date="2011" name="J. Bacteriol.">
        <title>Genome Sequence of Kosmotoga olearia Strain TBF 19.5.1, a Thermophilic Bacterium with a Wide Growth Temperature Range, Isolated from the Troll B Oil Platform in the North Sea.</title>
        <authorList>
            <person name="Swithers K.S."/>
            <person name="Dipippo J.L."/>
            <person name="Bruce D.C."/>
            <person name="Detter C."/>
            <person name="Tapia R."/>
            <person name="Han S."/>
            <person name="Goodwin L.A."/>
            <person name="Han J."/>
            <person name="Woyke T."/>
            <person name="Pitluck S."/>
            <person name="Pennacchio L."/>
            <person name="Nolan M."/>
            <person name="Mikhailova N."/>
            <person name="Land M.L."/>
            <person name="Nesbo C.L."/>
            <person name="Gogarten J.P."/>
            <person name="Noll K.M."/>
        </authorList>
    </citation>
    <scope>NUCLEOTIDE SEQUENCE [LARGE SCALE GENOMIC DNA]</scope>
    <source>
        <strain evidence="3">ATCC BAA-1733 / DSM 21960 / TBF 19.5.1</strain>
    </source>
</reference>
<dbReference type="SUPFAM" id="SSF51126">
    <property type="entry name" value="Pectin lyase-like"/>
    <property type="match status" value="1"/>
</dbReference>
<dbReference type="InterPro" id="IPR006626">
    <property type="entry name" value="PbH1"/>
</dbReference>
<dbReference type="AlphaFoldDB" id="C5CDN3"/>
<dbReference type="HOGENOM" id="CLU_281714_0_0_0"/>
<dbReference type="InterPro" id="IPR012334">
    <property type="entry name" value="Pectin_lyas_fold"/>
</dbReference>
<feature type="transmembrane region" description="Helical" evidence="1">
    <location>
        <begin position="7"/>
        <end position="25"/>
    </location>
</feature>
<dbReference type="KEGG" id="kol:Kole_1351"/>
<proteinExistence type="predicted"/>
<keyword evidence="1" id="KW-1133">Transmembrane helix</keyword>
<name>C5CDN3_KOSOT</name>
<dbReference type="EMBL" id="CP001634">
    <property type="protein sequence ID" value="ACR80045.1"/>
    <property type="molecule type" value="Genomic_DNA"/>
</dbReference>
<protein>
    <submittedName>
        <fullName evidence="2">Uncharacterized protein</fullName>
    </submittedName>
</protein>
<dbReference type="STRING" id="521045.Kole_1351"/>
<dbReference type="OrthoDB" id="38683at2"/>
<dbReference type="RefSeq" id="WP_015868694.1">
    <property type="nucleotide sequence ID" value="NC_012785.1"/>
</dbReference>
<sequence>MKRSSKIMLFIGLIAVVIVLIYFLAIKPITINVSVIFPNAAKGNPTIKVSSSIEEIQLSKNSPSASIRVKGKDTIKFSTLEGVVLQRKDFEKGMKELTYTFPEPKISEFTYKLSEEAPEVTLHWSLDKGPYNIRGISLERNGITISRENRPFVDKVADFQGKNVSYQLIAEFEYGPVSIDVSKVVTIDVPKYPVEVRIMLKIPQGLSRDMVKVSLDDMELSPGEDNTVVFKSVSQGKHSITLSYGKVELLKQEAVFDWNNGLPYLMNYSLPVISITKPIVEKLKGEKLKVSWSSTFEDFDAANISYKVKIADITEVTTTTEMVIEIPAEDSILSISPCYFGVVFGKTQEITVRGKPRLEIKTISKYSTATEVTIPYIAKNVETLSMKLDNSEKTQLEPTSGFVKFVGLDEGLHEVELKAVGIYGESLIATTSFIVDTIPPNEPEVVDVKLGKGVITLILGPLSSDVSKITGYVKVTDELIHEVELEVFTETPSVITIPVPENIEGFDGILEVSLLAEDFAGNVSQVNVQKVSIVDFEELFKKIEFSINQKDYEPVNVQIKTHFVSPNATLTVYLDSPKGSFIFEYPLAEELRVEEKVEGVYFGKMQLSYQLNVAGVKSPTILATETEVTLKELKNFRAFQTTEDGNFRVEFVQLPDPEIRYVIKRKITNTRYYQDIRTVEPIPLKEGEPLPTLKVDFDSPFEYTDDSTLLINVEVIVTGKDFETKFTKKDIPLFKGATIVTGKFDKEFVYDSNAMPILFTGFVQILPTGSIKIRGNGEILIQDGASIEVRGSLEIAGTTDGLKFENLSTGEVLLLPGSTFKASNIYFNGETVRLYGLGSNVTIENAAFEHGVVPISMAAGSDLTLKNVKFKDLRTAIYLEKPRKVALRDIEIINAENGVIINQPTESLEIVNFKATDRIRGTAIKLKNALDIPCSLENIEISTGDIALELEKVSSAVINNGKLNARNFAIVIGKSVFILLKNIVVSGDVENGEPYIGILISNSGALIADSEIKNCRQDGIYIQNVDLPQPLQEQYEQLEDKEKPEWAPVEIVNVKFDNELPPDGYDVYIDGTYDVVIHDIPLEKLKYLDGRIQPYWFDGLRYQYRGVIKVK</sequence>
<evidence type="ECO:0000313" key="3">
    <source>
        <dbReference type="Proteomes" id="UP000002382"/>
    </source>
</evidence>
<dbReference type="InterPro" id="IPR011050">
    <property type="entry name" value="Pectin_lyase_fold/virulence"/>
</dbReference>
<accession>C5CDN3</accession>
<reference evidence="2 3" key="1">
    <citation type="submission" date="2009-06" db="EMBL/GenBank/DDBJ databases">
        <title>Complete sequence of Thermotogales bacterium TBF 19.5.1.</title>
        <authorList>
            <consortium name="US DOE Joint Genome Institute"/>
            <person name="Lucas S."/>
            <person name="Copeland A."/>
            <person name="Lapidus A."/>
            <person name="Glavina del Rio T."/>
            <person name="Tice H."/>
            <person name="Bruce D."/>
            <person name="Goodwin L."/>
            <person name="Pitluck S."/>
            <person name="Chertkov O."/>
            <person name="Brettin T."/>
            <person name="Detter J.C."/>
            <person name="Han C."/>
            <person name="Schmutz J."/>
            <person name="Larimer F."/>
            <person name="Land M."/>
            <person name="Hauser L."/>
            <person name="Kyrpides N."/>
            <person name="Ovchinnikova G."/>
            <person name="Noll K."/>
        </authorList>
    </citation>
    <scope>NUCLEOTIDE SEQUENCE [LARGE SCALE GENOMIC DNA]</scope>
    <source>
        <strain evidence="3">ATCC BAA-1733 / DSM 21960 / TBF 19.5.1</strain>
    </source>
</reference>
<evidence type="ECO:0000256" key="1">
    <source>
        <dbReference type="SAM" id="Phobius"/>
    </source>
</evidence>
<gene>
    <name evidence="2" type="ordered locus">Kole_1351</name>
</gene>
<organism evidence="2 3">
    <name type="scientific">Kosmotoga olearia (strain ATCC BAA-1733 / DSM 21960 / TBF 19.5.1)</name>
    <dbReference type="NCBI Taxonomy" id="521045"/>
    <lineage>
        <taxon>Bacteria</taxon>
        <taxon>Thermotogati</taxon>
        <taxon>Thermotogota</taxon>
        <taxon>Thermotogae</taxon>
        <taxon>Kosmotogales</taxon>
        <taxon>Kosmotogaceae</taxon>
        <taxon>Kosmotoga</taxon>
    </lineage>
</organism>
<keyword evidence="1" id="KW-0812">Transmembrane</keyword>